<comment type="similarity">
    <text evidence="2 5">Belongs to the glycosyl hydrolase 43 family.</text>
</comment>
<reference evidence="6 7" key="1">
    <citation type="submission" date="2018-07" db="EMBL/GenBank/DDBJ databases">
        <title>Dyadobacter roseus sp. nov., isolated from rose rhizosphere soil.</title>
        <authorList>
            <person name="Chen L."/>
        </authorList>
    </citation>
    <scope>NUCLEOTIDE SEQUENCE [LARGE SCALE GENOMIC DNA]</scope>
    <source>
        <strain evidence="6 7">RS19</strain>
    </source>
</reference>
<evidence type="ECO:0000313" key="6">
    <source>
        <dbReference type="EMBL" id="REA57776.1"/>
    </source>
</evidence>
<dbReference type="RefSeq" id="WP_115833267.1">
    <property type="nucleotide sequence ID" value="NZ_QNUL01000025.1"/>
</dbReference>
<sequence length="315" mass="35921">MIKHTFNFRGFAASGALSALILLGSCQKQSYVFTSFREPATDGLHIAYSNDGYNWEDLNRTFLKPEVGGKLMRDPSIVQGPDGIFHLVWTTNWKGDKGFGYASSQDLANWSQQRFIPVMEHEPEVVNVWAPELFYDDQSGEFIIIWASTIPFKFEKGEEDEKNNHRMYYTKTKDFVSFSKAALFLDPGFSVIDAVIVKKQAGKYVLVLKDNTRPNRNIKVAYADHALGPYKDVSAPFTGFLTEGPTVQKVGKDWLIYFDQYRDKTYGVVKTRDFVKFENISSQVKIPQDHKHGTIAPASRKVLKKLKAYTKKKEI</sequence>
<proteinExistence type="inferred from homology"/>
<dbReference type="InterPro" id="IPR023296">
    <property type="entry name" value="Glyco_hydro_beta-prop_sf"/>
</dbReference>
<dbReference type="GO" id="GO:0004553">
    <property type="term" value="F:hydrolase activity, hydrolyzing O-glycosyl compounds"/>
    <property type="evidence" value="ECO:0007669"/>
    <property type="project" value="InterPro"/>
</dbReference>
<evidence type="ECO:0000256" key="1">
    <source>
        <dbReference type="ARBA" id="ARBA00004834"/>
    </source>
</evidence>
<evidence type="ECO:0000313" key="7">
    <source>
        <dbReference type="Proteomes" id="UP000256373"/>
    </source>
</evidence>
<keyword evidence="4 5" id="KW-0326">Glycosidase</keyword>
<dbReference type="PANTHER" id="PTHR43301">
    <property type="entry name" value="ARABINAN ENDO-1,5-ALPHA-L-ARABINOSIDASE"/>
    <property type="match status" value="1"/>
</dbReference>
<comment type="caution">
    <text evidence="6">The sequence shown here is derived from an EMBL/GenBank/DDBJ whole genome shotgun (WGS) entry which is preliminary data.</text>
</comment>
<dbReference type="InterPro" id="IPR006710">
    <property type="entry name" value="Glyco_hydro_43"/>
</dbReference>
<dbReference type="InterPro" id="IPR050727">
    <property type="entry name" value="GH43_arabinanases"/>
</dbReference>
<keyword evidence="7" id="KW-1185">Reference proteome</keyword>
<dbReference type="GO" id="GO:0005975">
    <property type="term" value="P:carbohydrate metabolic process"/>
    <property type="evidence" value="ECO:0007669"/>
    <property type="project" value="InterPro"/>
</dbReference>
<evidence type="ECO:0000256" key="3">
    <source>
        <dbReference type="ARBA" id="ARBA00022801"/>
    </source>
</evidence>
<dbReference type="PROSITE" id="PS51257">
    <property type="entry name" value="PROKAR_LIPOPROTEIN"/>
    <property type="match status" value="1"/>
</dbReference>
<keyword evidence="3 5" id="KW-0378">Hydrolase</keyword>
<protein>
    <submittedName>
        <fullName evidence="6">Arabinosidase</fullName>
    </submittedName>
</protein>
<dbReference type="Proteomes" id="UP000256373">
    <property type="component" value="Unassembled WGS sequence"/>
</dbReference>
<dbReference type="EMBL" id="QNUL01000025">
    <property type="protein sequence ID" value="REA57776.1"/>
    <property type="molecule type" value="Genomic_DNA"/>
</dbReference>
<dbReference type="Pfam" id="PF04616">
    <property type="entry name" value="Glyco_hydro_43"/>
    <property type="match status" value="1"/>
</dbReference>
<name>A0A3D8Y8P7_9BACT</name>
<dbReference type="PANTHER" id="PTHR43301:SF3">
    <property type="entry name" value="ARABINAN ENDO-1,5-ALPHA-L-ARABINOSIDASE A-RELATED"/>
    <property type="match status" value="1"/>
</dbReference>
<gene>
    <name evidence="6" type="ORF">DSL64_22850</name>
</gene>
<evidence type="ECO:0000256" key="2">
    <source>
        <dbReference type="ARBA" id="ARBA00009865"/>
    </source>
</evidence>
<dbReference type="OrthoDB" id="9758923at2"/>
<evidence type="ECO:0000256" key="4">
    <source>
        <dbReference type="ARBA" id="ARBA00023295"/>
    </source>
</evidence>
<evidence type="ECO:0000256" key="5">
    <source>
        <dbReference type="RuleBase" id="RU361187"/>
    </source>
</evidence>
<dbReference type="CDD" id="cd08983">
    <property type="entry name" value="GH43_Bt3655-like"/>
    <property type="match status" value="1"/>
</dbReference>
<dbReference type="AlphaFoldDB" id="A0A3D8Y8P7"/>
<organism evidence="6 7">
    <name type="scientific">Dyadobacter luteus</name>
    <dbReference type="NCBI Taxonomy" id="2259619"/>
    <lineage>
        <taxon>Bacteria</taxon>
        <taxon>Pseudomonadati</taxon>
        <taxon>Bacteroidota</taxon>
        <taxon>Cytophagia</taxon>
        <taxon>Cytophagales</taxon>
        <taxon>Spirosomataceae</taxon>
        <taxon>Dyadobacter</taxon>
    </lineage>
</organism>
<dbReference type="Gene3D" id="2.115.10.20">
    <property type="entry name" value="Glycosyl hydrolase domain, family 43"/>
    <property type="match status" value="2"/>
</dbReference>
<comment type="pathway">
    <text evidence="1">Glycan metabolism; L-arabinan degradation.</text>
</comment>
<accession>A0A3D8Y8P7</accession>
<dbReference type="SUPFAM" id="SSF75005">
    <property type="entry name" value="Arabinanase/levansucrase/invertase"/>
    <property type="match status" value="1"/>
</dbReference>